<comment type="similarity">
    <text evidence="8">Belongs to the tRNA(Ile)-lysidine synthase family.</text>
</comment>
<evidence type="ECO:0000256" key="5">
    <source>
        <dbReference type="ARBA" id="ARBA00022741"/>
    </source>
</evidence>
<organism evidence="10 11">
    <name type="scientific">Sporosarcina luteola</name>
    <dbReference type="NCBI Taxonomy" id="582850"/>
    <lineage>
        <taxon>Bacteria</taxon>
        <taxon>Bacillati</taxon>
        <taxon>Bacillota</taxon>
        <taxon>Bacilli</taxon>
        <taxon>Bacillales</taxon>
        <taxon>Caryophanaceae</taxon>
        <taxon>Sporosarcina</taxon>
    </lineage>
</organism>
<keyword evidence="4 8" id="KW-0819">tRNA processing</keyword>
<dbReference type="Pfam" id="PF01171">
    <property type="entry name" value="ATP_bind_3"/>
    <property type="match status" value="1"/>
</dbReference>
<dbReference type="InterPro" id="IPR011063">
    <property type="entry name" value="TilS/TtcA_N"/>
</dbReference>
<dbReference type="NCBIfam" id="TIGR02432">
    <property type="entry name" value="lysidine_TilS_N"/>
    <property type="match status" value="1"/>
</dbReference>
<evidence type="ECO:0000256" key="6">
    <source>
        <dbReference type="ARBA" id="ARBA00022840"/>
    </source>
</evidence>
<dbReference type="SMART" id="SM00977">
    <property type="entry name" value="TilS_C"/>
    <property type="match status" value="1"/>
</dbReference>
<dbReference type="EC" id="6.3.4.19" evidence="8"/>
<comment type="caution">
    <text evidence="10">The sequence shown here is derived from an EMBL/GenBank/DDBJ whole genome shotgun (WGS) entry which is preliminary data.</text>
</comment>
<dbReference type="GO" id="GO:0006400">
    <property type="term" value="P:tRNA modification"/>
    <property type="evidence" value="ECO:0007669"/>
    <property type="project" value="UniProtKB-UniRule"/>
</dbReference>
<keyword evidence="5 8" id="KW-0547">Nucleotide-binding</keyword>
<proteinExistence type="inferred from homology"/>
<evidence type="ECO:0000256" key="8">
    <source>
        <dbReference type="HAMAP-Rule" id="MF_01161"/>
    </source>
</evidence>
<dbReference type="Pfam" id="PF11734">
    <property type="entry name" value="TilS_C"/>
    <property type="match status" value="1"/>
</dbReference>
<dbReference type="InterPro" id="IPR012094">
    <property type="entry name" value="tRNA_Ile_lys_synt"/>
</dbReference>
<dbReference type="GO" id="GO:0032267">
    <property type="term" value="F:tRNA(Ile)-lysidine synthase activity"/>
    <property type="evidence" value="ECO:0007669"/>
    <property type="project" value="UniProtKB-EC"/>
</dbReference>
<dbReference type="EMBL" id="BJYL01000059">
    <property type="protein sequence ID" value="GEN85104.1"/>
    <property type="molecule type" value="Genomic_DNA"/>
</dbReference>
<feature type="domain" description="Lysidine-tRNA(Ile) synthetase C-terminal" evidence="9">
    <location>
        <begin position="383"/>
        <end position="456"/>
    </location>
</feature>
<dbReference type="InterPro" id="IPR014729">
    <property type="entry name" value="Rossmann-like_a/b/a_fold"/>
</dbReference>
<sequence>MKAFERKVLDFIDNENLLRPGQRVLVACSGGVDSVALLLFAATLRERLQIELAGIHVDHMLRGEESAEDGHFVKGICDRLEIPFFGGNVPVPAILDEQGGNVQDICRSGRYAFFSEVMKTERYDVLATAHHAEDQLETVLMQLSKGSIPTGISIKRKMNGGTVIRPFLPAMKEELLAYTREQGVRFREDPSNESDAYLRNRLRHQVAPIILAENPSAALNVVKMTTGLQEDRELLDKLAKESFDSMVTYTLDGDPAFEQDRFTDMHTALQKRFILLLLKYLYNGESIPVEYNTALLEQLHHHLSARHGNVSIDLPRGYRFVREYSNVTFVKNLENQVGPPQILPKGEWVRWGDMLLSWDDAEDCNNDGCERQYFDLPDSDLPLHVRGRKDGDRILLPGMDKPKRLSRLFIDEKIGAKRRQRLPIITTAHDEICAIPGVRYGIPFKSRKTEQEKYIFKVRKCNNLI</sequence>
<evidence type="ECO:0000313" key="10">
    <source>
        <dbReference type="EMBL" id="GEN85104.1"/>
    </source>
</evidence>
<accession>A0A511ZCC3</accession>
<dbReference type="Proteomes" id="UP000321901">
    <property type="component" value="Unassembled WGS sequence"/>
</dbReference>
<keyword evidence="2 8" id="KW-0963">Cytoplasm</keyword>
<dbReference type="InterPro" id="IPR012795">
    <property type="entry name" value="tRNA_Ile_lys_synt_N"/>
</dbReference>
<comment type="catalytic activity">
    <reaction evidence="7 8">
        <text>cytidine(34) in tRNA(Ile2) + L-lysine + ATP = lysidine(34) in tRNA(Ile2) + AMP + diphosphate + H(+)</text>
        <dbReference type="Rhea" id="RHEA:43744"/>
        <dbReference type="Rhea" id="RHEA-COMP:10625"/>
        <dbReference type="Rhea" id="RHEA-COMP:10670"/>
        <dbReference type="ChEBI" id="CHEBI:15378"/>
        <dbReference type="ChEBI" id="CHEBI:30616"/>
        <dbReference type="ChEBI" id="CHEBI:32551"/>
        <dbReference type="ChEBI" id="CHEBI:33019"/>
        <dbReference type="ChEBI" id="CHEBI:82748"/>
        <dbReference type="ChEBI" id="CHEBI:83665"/>
        <dbReference type="ChEBI" id="CHEBI:456215"/>
        <dbReference type="EC" id="6.3.4.19"/>
    </reaction>
</comment>
<keyword evidence="6 8" id="KW-0067">ATP-binding</keyword>
<dbReference type="OrthoDB" id="9807403at2"/>
<dbReference type="NCBIfam" id="TIGR02433">
    <property type="entry name" value="lysidine_TilS_C"/>
    <property type="match status" value="1"/>
</dbReference>
<dbReference type="SUPFAM" id="SSF82829">
    <property type="entry name" value="MesJ substrate recognition domain-like"/>
    <property type="match status" value="1"/>
</dbReference>
<dbReference type="RefSeq" id="WP_147060579.1">
    <property type="nucleotide sequence ID" value="NZ_BJYL01000059.1"/>
</dbReference>
<dbReference type="InterPro" id="IPR012796">
    <property type="entry name" value="Lysidine-tRNA-synth_C"/>
</dbReference>
<comment type="function">
    <text evidence="8">Ligates lysine onto the cytidine present at position 34 of the AUA codon-specific tRNA(Ile) that contains the anticodon CAU, in an ATP-dependent manner. Cytidine is converted to lysidine, thus changing the amino acid specificity of the tRNA from methionine to isoleucine.</text>
</comment>
<dbReference type="SUPFAM" id="SSF52402">
    <property type="entry name" value="Adenine nucleotide alpha hydrolases-like"/>
    <property type="match status" value="1"/>
</dbReference>
<name>A0A511ZCC3_9BACL</name>
<comment type="subcellular location">
    <subcellularLocation>
        <location evidence="1 8">Cytoplasm</location>
    </subcellularLocation>
</comment>
<dbReference type="GO" id="GO:0005524">
    <property type="term" value="F:ATP binding"/>
    <property type="evidence" value="ECO:0007669"/>
    <property type="project" value="UniProtKB-UniRule"/>
</dbReference>
<reference evidence="10 11" key="1">
    <citation type="submission" date="2019-07" db="EMBL/GenBank/DDBJ databases">
        <title>Whole genome shotgun sequence of Sporosarcina luteola NBRC 105378.</title>
        <authorList>
            <person name="Hosoyama A."/>
            <person name="Uohara A."/>
            <person name="Ohji S."/>
            <person name="Ichikawa N."/>
        </authorList>
    </citation>
    <scope>NUCLEOTIDE SEQUENCE [LARGE SCALE GENOMIC DNA]</scope>
    <source>
        <strain evidence="10 11">NBRC 105378</strain>
    </source>
</reference>
<dbReference type="PANTHER" id="PTHR43033">
    <property type="entry name" value="TRNA(ILE)-LYSIDINE SYNTHASE-RELATED"/>
    <property type="match status" value="1"/>
</dbReference>
<evidence type="ECO:0000256" key="1">
    <source>
        <dbReference type="ARBA" id="ARBA00004496"/>
    </source>
</evidence>
<protein>
    <recommendedName>
        <fullName evidence="8">tRNA(Ile)-lysidine synthase</fullName>
        <ecNumber evidence="8">6.3.4.19</ecNumber>
    </recommendedName>
    <alternativeName>
        <fullName evidence="8">tRNA(Ile)-2-lysyl-cytidine synthase</fullName>
    </alternativeName>
    <alternativeName>
        <fullName evidence="8">tRNA(Ile)-lysidine synthetase</fullName>
    </alternativeName>
</protein>
<feature type="binding site" evidence="8">
    <location>
        <begin position="29"/>
        <end position="34"/>
    </location>
    <ligand>
        <name>ATP</name>
        <dbReference type="ChEBI" id="CHEBI:30616"/>
    </ligand>
</feature>
<evidence type="ECO:0000259" key="9">
    <source>
        <dbReference type="SMART" id="SM00977"/>
    </source>
</evidence>
<dbReference type="HAMAP" id="MF_01161">
    <property type="entry name" value="tRNA_Ile_lys_synt"/>
    <property type="match status" value="1"/>
</dbReference>
<evidence type="ECO:0000256" key="7">
    <source>
        <dbReference type="ARBA" id="ARBA00048539"/>
    </source>
</evidence>
<dbReference type="Gene3D" id="3.40.50.620">
    <property type="entry name" value="HUPs"/>
    <property type="match status" value="1"/>
</dbReference>
<evidence type="ECO:0000256" key="3">
    <source>
        <dbReference type="ARBA" id="ARBA00022598"/>
    </source>
</evidence>
<evidence type="ECO:0000256" key="4">
    <source>
        <dbReference type="ARBA" id="ARBA00022694"/>
    </source>
</evidence>
<keyword evidence="3 8" id="KW-0436">Ligase</keyword>
<evidence type="ECO:0000313" key="11">
    <source>
        <dbReference type="Proteomes" id="UP000321901"/>
    </source>
</evidence>
<dbReference type="AlphaFoldDB" id="A0A511ZCC3"/>
<gene>
    <name evidence="8 10" type="primary">tilS</name>
    <name evidence="10" type="ORF">SLU01_34160</name>
</gene>
<dbReference type="SUPFAM" id="SSF56037">
    <property type="entry name" value="PheT/TilS domain"/>
    <property type="match status" value="1"/>
</dbReference>
<dbReference type="GO" id="GO:0005737">
    <property type="term" value="C:cytoplasm"/>
    <property type="evidence" value="ECO:0007669"/>
    <property type="project" value="UniProtKB-SubCell"/>
</dbReference>
<dbReference type="CDD" id="cd01992">
    <property type="entry name" value="TilS_N"/>
    <property type="match status" value="1"/>
</dbReference>
<comment type="domain">
    <text evidence="8">The N-terminal region contains the highly conserved SGGXDS motif, predicted to be a P-loop motif involved in ATP binding.</text>
</comment>
<evidence type="ECO:0000256" key="2">
    <source>
        <dbReference type="ARBA" id="ARBA00022490"/>
    </source>
</evidence>
<keyword evidence="11" id="KW-1185">Reference proteome</keyword>
<dbReference type="PANTHER" id="PTHR43033:SF1">
    <property type="entry name" value="TRNA(ILE)-LYSIDINE SYNTHASE-RELATED"/>
    <property type="match status" value="1"/>
</dbReference>
<dbReference type="Gene3D" id="3.30.465.60">
    <property type="match status" value="1"/>
</dbReference>